<evidence type="ECO:0000313" key="2">
    <source>
        <dbReference type="EMBL" id="CAA2989888.1"/>
    </source>
</evidence>
<reference evidence="2 3" key="1">
    <citation type="submission" date="2019-12" db="EMBL/GenBank/DDBJ databases">
        <authorList>
            <person name="Alioto T."/>
            <person name="Alioto T."/>
            <person name="Gomez Garrido J."/>
        </authorList>
    </citation>
    <scope>NUCLEOTIDE SEQUENCE [LARGE SCALE GENOMIC DNA]</scope>
</reference>
<gene>
    <name evidence="2" type="ORF">OLEA9_A118063</name>
</gene>
<evidence type="ECO:0000313" key="3">
    <source>
        <dbReference type="Proteomes" id="UP000594638"/>
    </source>
</evidence>
<sequence>MEGVPESDGNEDEDEFDDLEDEFDYNSNERRDPQHIVAASLSAHLNIGRSASGITIPSELDSSAIASKISLLTYGTPRVEGDEDEDEFKDLENEFDYNSNESRDRQQIAAAFLSTHLNIGRSASRVATPPEFDSSVIASEIPLL</sequence>
<accession>A0A8S0SBN6</accession>
<feature type="compositionally biased region" description="Acidic residues" evidence="1">
    <location>
        <begin position="8"/>
        <end position="24"/>
    </location>
</feature>
<proteinExistence type="predicted"/>
<feature type="region of interest" description="Disordered" evidence="1">
    <location>
        <begin position="1"/>
        <end position="31"/>
    </location>
</feature>
<evidence type="ECO:0000256" key="1">
    <source>
        <dbReference type="SAM" id="MobiDB-lite"/>
    </source>
</evidence>
<dbReference type="AlphaFoldDB" id="A0A8S0SBN6"/>
<dbReference type="EMBL" id="CACTIH010004166">
    <property type="protein sequence ID" value="CAA2989888.1"/>
    <property type="molecule type" value="Genomic_DNA"/>
</dbReference>
<protein>
    <submittedName>
        <fullName evidence="2">Cellulose synthase A catalytic subunit 5 [UDP-forming]-like</fullName>
    </submittedName>
</protein>
<keyword evidence="3" id="KW-1185">Reference proteome</keyword>
<dbReference type="Gramene" id="OE9A118063T1">
    <property type="protein sequence ID" value="OE9A118063C1"/>
    <property type="gene ID" value="OE9A118063"/>
</dbReference>
<organism evidence="2 3">
    <name type="scientific">Olea europaea subsp. europaea</name>
    <dbReference type="NCBI Taxonomy" id="158383"/>
    <lineage>
        <taxon>Eukaryota</taxon>
        <taxon>Viridiplantae</taxon>
        <taxon>Streptophyta</taxon>
        <taxon>Embryophyta</taxon>
        <taxon>Tracheophyta</taxon>
        <taxon>Spermatophyta</taxon>
        <taxon>Magnoliopsida</taxon>
        <taxon>eudicotyledons</taxon>
        <taxon>Gunneridae</taxon>
        <taxon>Pentapetalae</taxon>
        <taxon>asterids</taxon>
        <taxon>lamiids</taxon>
        <taxon>Lamiales</taxon>
        <taxon>Oleaceae</taxon>
        <taxon>Oleeae</taxon>
        <taxon>Olea</taxon>
    </lineage>
</organism>
<name>A0A8S0SBN6_OLEEU</name>
<comment type="caution">
    <text evidence="2">The sequence shown here is derived from an EMBL/GenBank/DDBJ whole genome shotgun (WGS) entry which is preliminary data.</text>
</comment>
<dbReference type="Proteomes" id="UP000594638">
    <property type="component" value="Unassembled WGS sequence"/>
</dbReference>